<dbReference type="EMBL" id="AK008111">
    <property type="protein sequence ID" value="BAB25467.2"/>
    <property type="molecule type" value="mRNA"/>
</dbReference>
<keyword evidence="2" id="KW-1003">Cell membrane</keyword>
<reference evidence="6" key="6">
    <citation type="journal article" date="2002" name="Nature">
        <title>Analysis of the mouse transcriptome based on functional annotation of 60,770 full-length cDNAs.</title>
        <authorList>
            <consortium name="The FANTOM Consortium and the RIKEN Genome Exploration Research Group Phase I and II Team"/>
        </authorList>
    </citation>
    <scope>NUCLEOTIDE SEQUENCE</scope>
    <source>
        <strain evidence="6">C57BL/6J</strain>
        <tissue evidence="6">Small intestine</tissue>
    </source>
</reference>
<accession>Q9CVI3</accession>
<keyword evidence="2" id="KW-0472">Membrane</keyword>
<feature type="region of interest" description="Disordered" evidence="4">
    <location>
        <begin position="1"/>
        <end position="119"/>
    </location>
</feature>
<evidence type="ECO:0000259" key="5">
    <source>
        <dbReference type="Pfam" id="PF08374"/>
    </source>
</evidence>
<comment type="subcellular location">
    <subcellularLocation>
        <location evidence="1">Cell membrane</location>
        <topology evidence="1">Single-pass type I membrane protein</topology>
    </subcellularLocation>
</comment>
<evidence type="ECO:0000256" key="3">
    <source>
        <dbReference type="ARBA" id="ARBA00022729"/>
    </source>
</evidence>
<evidence type="ECO:0000313" key="6">
    <source>
        <dbReference type="EMBL" id="BAB25467.2"/>
    </source>
</evidence>
<reference evidence="6" key="7">
    <citation type="journal article" date="2005" name="Science">
        <title>The Transcriptional Landscape of the Mammalian Genome.</title>
        <authorList>
            <consortium name="The FANTOM Consortium"/>
            <consortium name="Riken Genome Exploration Research Group and Genome Science Group (Genome Network Project Core Group)"/>
        </authorList>
    </citation>
    <scope>NUCLEOTIDE SEQUENCE</scope>
    <source>
        <strain evidence="6">C57BL/6J</strain>
        <tissue evidence="6">Small intestine</tissue>
    </source>
</reference>
<dbReference type="MGI" id="MGI:104692">
    <property type="gene designation" value="Pcdh1"/>
</dbReference>
<evidence type="ECO:0000256" key="4">
    <source>
        <dbReference type="SAM" id="MobiDB-lite"/>
    </source>
</evidence>
<evidence type="ECO:0000313" key="7">
    <source>
        <dbReference type="MGI" id="MGI:104692"/>
    </source>
</evidence>
<reference evidence="6" key="4">
    <citation type="submission" date="2000-07" db="EMBL/GenBank/DDBJ databases">
        <authorList>
            <person name="Adachi J."/>
            <person name="Aizawa K."/>
            <person name="Akahira S."/>
            <person name="Akimura T."/>
            <person name="Arai A."/>
            <person name="Aono H."/>
            <person name="Arakawa T."/>
            <person name="Bono H."/>
            <person name="Carninci P."/>
            <person name="Fukuda S."/>
            <person name="Fukunishi Y."/>
            <person name="Furuno M."/>
            <person name="Hanagaki T."/>
            <person name="Hara A."/>
            <person name="Hayatsu N."/>
            <person name="Hiramoto K."/>
            <person name="Hiraoka T."/>
            <person name="Hori F."/>
            <person name="Imotani K."/>
            <person name="Ishii Y."/>
            <person name="Itoh M."/>
            <person name="Izawa M."/>
            <person name="Kasukawa T."/>
            <person name="Kato H."/>
            <person name="Kawai J."/>
            <person name="Kojima Y."/>
            <person name="Konno H."/>
            <person name="Kouda M."/>
            <person name="Koya S."/>
            <person name="Kurihara C."/>
            <person name="Matsuyama T."/>
            <person name="Miyazaki A."/>
            <person name="Nishi K."/>
            <person name="Nomura K."/>
            <person name="Numazaki R."/>
            <person name="Ohno M."/>
            <person name="Okazaki Y."/>
            <person name="Okido T."/>
            <person name="Owa C."/>
            <person name="Saito H."/>
            <person name="Saito R."/>
            <person name="Sakai C."/>
            <person name="Sakai K."/>
            <person name="Sano H."/>
            <person name="Sasaki D."/>
            <person name="Shibata K."/>
            <person name="Shibata Y."/>
            <person name="Shinagawa A."/>
            <person name="Shiraki T."/>
            <person name="Sogabe Y."/>
            <person name="Suzuki H."/>
            <person name="Tagami M."/>
            <person name="Tagawa A."/>
            <person name="Takahashi F."/>
            <person name="Tanaka T."/>
            <person name="Tejima Y."/>
            <person name="Toya T."/>
            <person name="Yamamura T."/>
            <person name="Yasunishi A."/>
            <person name="Yoshida K."/>
            <person name="Yoshino M."/>
            <person name="Muramatsu M."/>
            <person name="Hayashizaki Y."/>
        </authorList>
    </citation>
    <scope>NUCLEOTIDE SEQUENCE</scope>
    <source>
        <strain evidence="6">C57BL/6J</strain>
        <tissue evidence="6">Small intestine</tissue>
    </source>
</reference>
<evidence type="ECO:0000256" key="1">
    <source>
        <dbReference type="ARBA" id="ARBA00004251"/>
    </source>
</evidence>
<reference evidence="6" key="5">
    <citation type="journal article" date="2001" name="Nature">
        <title>Functional annotation of a full-length mouse cDNA collection.</title>
        <authorList>
            <consortium name="The RIKEN Genome Exploration Research Group Phase II Team and the FANTOM Consortium"/>
        </authorList>
    </citation>
    <scope>NUCLEOTIDE SEQUENCE</scope>
    <source>
        <strain evidence="6">C57BL/6J</strain>
        <tissue evidence="6">Small intestine</tissue>
    </source>
</reference>
<dbReference type="Pfam" id="PF08374">
    <property type="entry name" value="Protocadherin"/>
    <property type="match status" value="1"/>
</dbReference>
<dbReference type="PeptideAtlas" id="Q9CVI3"/>
<protein>
    <recommendedName>
        <fullName evidence="5">Protocadherin domain-containing protein</fullName>
    </recommendedName>
</protein>
<feature type="compositionally biased region" description="Low complexity" evidence="4">
    <location>
        <begin position="32"/>
        <end position="45"/>
    </location>
</feature>
<proteinExistence type="evidence at transcript level"/>
<reference evidence="6" key="1">
    <citation type="journal article" date="1999" name="Methods Enzymol.">
        <title>High-efficiency full-length cDNA cloning.</title>
        <authorList>
            <person name="Carninci P."/>
            <person name="Hayashizaki Y."/>
        </authorList>
    </citation>
    <scope>NUCLEOTIDE SEQUENCE</scope>
    <source>
        <strain evidence="6">C57BL/6J</strain>
        <tissue evidence="6">Small intestine</tissue>
    </source>
</reference>
<reference evidence="6" key="8">
    <citation type="journal article" date="2005" name="Science">
        <title>Antisense Transcription in the Mammalian Transcriptome.</title>
        <authorList>
            <consortium name="RIKEN Genome Exploration Research Group and Genome Science Group (Genome Network Project Core Group) and the FANTOM Consortium"/>
        </authorList>
    </citation>
    <scope>NUCLEOTIDE SEQUENCE</scope>
    <source>
        <strain evidence="6">C57BL/6J</strain>
        <tissue evidence="6">Small intestine</tissue>
    </source>
</reference>
<reference evidence="6" key="2">
    <citation type="journal article" date="2000" name="Genome Res.">
        <title>Normalization and subtraction of cap-trapper-selected cDNAs to prepare full-length cDNA libraries for rapid discovery of new genes.</title>
        <authorList>
            <person name="Carninci P."/>
            <person name="Shibata Y."/>
            <person name="Hayatsu N."/>
            <person name="Sugahara Y."/>
            <person name="Shibata K."/>
            <person name="Itoh M."/>
            <person name="Konno H."/>
            <person name="Okazaki Y."/>
            <person name="Muramatsu M."/>
            <person name="Hayashizaki Y."/>
        </authorList>
    </citation>
    <scope>NUCLEOTIDE SEQUENCE</scope>
    <source>
        <strain evidence="6">C57BL/6J</strain>
        <tissue evidence="6">Small intestine</tissue>
    </source>
</reference>
<dbReference type="InterPro" id="IPR013585">
    <property type="entry name" value="Protocadherin"/>
</dbReference>
<name>Q9CVI3_MOUSE</name>
<organism evidence="6">
    <name type="scientific">Mus musculus</name>
    <name type="common">Mouse</name>
    <dbReference type="NCBI Taxonomy" id="10090"/>
    <lineage>
        <taxon>Eukaryota</taxon>
        <taxon>Metazoa</taxon>
        <taxon>Chordata</taxon>
        <taxon>Craniata</taxon>
        <taxon>Vertebrata</taxon>
        <taxon>Euteleostomi</taxon>
        <taxon>Mammalia</taxon>
        <taxon>Eutheria</taxon>
        <taxon>Euarchontoglires</taxon>
        <taxon>Glires</taxon>
        <taxon>Rodentia</taxon>
        <taxon>Myomorpha</taxon>
        <taxon>Muroidea</taxon>
        <taxon>Muridae</taxon>
        <taxon>Murinae</taxon>
        <taxon>Mus</taxon>
        <taxon>Mus</taxon>
    </lineage>
</organism>
<gene>
    <name evidence="7" type="primary">Pcdh1</name>
</gene>
<dbReference type="AlphaFoldDB" id="Q9CVI3"/>
<reference evidence="6" key="3">
    <citation type="journal article" date="2000" name="Genome Res.">
        <title>RIKEN integrated sequence analysis (RISA) system--384-format sequencing pipeline with 384 multicapillary sequencer.</title>
        <authorList>
            <person name="Shibata K."/>
            <person name="Itoh M."/>
            <person name="Aizawa K."/>
            <person name="Nagaoka S."/>
            <person name="Sasaki N."/>
            <person name="Carninci P."/>
            <person name="Konno H."/>
            <person name="Akiyama J."/>
            <person name="Nishi K."/>
            <person name="Kitsunai T."/>
            <person name="Tashiro H."/>
            <person name="Itoh M."/>
            <person name="Sumi N."/>
            <person name="Ishii Y."/>
            <person name="Nakamura S."/>
            <person name="Hazama M."/>
            <person name="Nishine T."/>
            <person name="Harada A."/>
            <person name="Yamamoto R."/>
            <person name="Matsumoto H."/>
            <person name="Sakaguchi S."/>
            <person name="Ikegami T."/>
            <person name="Kashiwagi K."/>
            <person name="Fujiwake S."/>
            <person name="Inoue K."/>
            <person name="Togawa Y."/>
            <person name="Izawa M."/>
            <person name="Ohara E."/>
            <person name="Watahiki M."/>
            <person name="Yoneda Y."/>
            <person name="Ishikawa T."/>
            <person name="Ozawa K."/>
            <person name="Tanaka T."/>
            <person name="Matsuura S."/>
            <person name="Kawai J."/>
            <person name="Okazaki Y."/>
            <person name="Muramatsu M."/>
            <person name="Inoue Y."/>
            <person name="Kira A."/>
            <person name="Hayashizaki Y."/>
        </authorList>
    </citation>
    <scope>NUCLEOTIDE SEQUENCE</scope>
    <source>
        <strain evidence="6">C57BL/6J</strain>
        <tissue evidence="6">Small intestine</tissue>
    </source>
</reference>
<keyword evidence="3" id="KW-0732">Signal</keyword>
<evidence type="ECO:0000256" key="2">
    <source>
        <dbReference type="ARBA" id="ARBA00022475"/>
    </source>
</evidence>
<feature type="compositionally biased region" description="Polar residues" evidence="4">
    <location>
        <begin position="62"/>
        <end position="83"/>
    </location>
</feature>
<feature type="domain" description="Protocadherin" evidence="5">
    <location>
        <begin position="7"/>
        <end position="88"/>
    </location>
</feature>
<dbReference type="AGR" id="MGI:104692"/>
<sequence>MSDAPGDSPRIHLPLNYPPGSPDLGRHYRSNSPLPSIQLQPQSPSASKKHQVVQDLPPANTFVGTGDTTSTGSEQYSDYSYRTNPPKYPSKQVGQPFRLSTPQPPPHPYHGAIWTEVWE</sequence>
<dbReference type="GO" id="GO:0005886">
    <property type="term" value="C:plasma membrane"/>
    <property type="evidence" value="ECO:0007669"/>
    <property type="project" value="UniProtKB-SubCell"/>
</dbReference>